<evidence type="ECO:0008006" key="4">
    <source>
        <dbReference type="Google" id="ProtNLM"/>
    </source>
</evidence>
<dbReference type="Proteomes" id="UP001342631">
    <property type="component" value="Unassembled WGS sequence"/>
</dbReference>
<protein>
    <recommendedName>
        <fullName evidence="4">VCBS repeat-containing protein</fullName>
    </recommendedName>
</protein>
<accession>A0ABQ6QYG3</accession>
<keyword evidence="3" id="KW-1185">Reference proteome</keyword>
<feature type="signal peptide" evidence="1">
    <location>
        <begin position="1"/>
        <end position="18"/>
    </location>
</feature>
<evidence type="ECO:0000256" key="1">
    <source>
        <dbReference type="SAM" id="SignalP"/>
    </source>
</evidence>
<evidence type="ECO:0000313" key="3">
    <source>
        <dbReference type="Proteomes" id="UP001342631"/>
    </source>
</evidence>
<gene>
    <name evidence="2" type="ORF">ASNO1_49070</name>
</gene>
<reference evidence="2 3" key="1">
    <citation type="journal article" date="2024" name="Arch. Microbiol.">
        <title>Corallococcus caeni sp. nov., a novel myxobacterium isolated from activated sludge.</title>
        <authorList>
            <person name="Tomita S."/>
            <person name="Nakai R."/>
            <person name="Kuroda K."/>
            <person name="Kurashita H."/>
            <person name="Hatamoto M."/>
            <person name="Yamaguchi T."/>
            <person name="Narihiro T."/>
        </authorList>
    </citation>
    <scope>NUCLEOTIDE SEQUENCE [LARGE SCALE GENOMIC DNA]</scope>
    <source>
        <strain evidence="2 3">NO1</strain>
    </source>
</reference>
<dbReference type="SUPFAM" id="SSF69318">
    <property type="entry name" value="Integrin alpha N-terminal domain"/>
    <property type="match status" value="1"/>
</dbReference>
<name>A0ABQ6QYG3_9BACT</name>
<proteinExistence type="predicted"/>
<sequence>MRQLILLAALAVATTAGAKPNTSLYATGAGPGGGPAVKTFDPNSNVNWVSFYAYESSMSTGVELATGRVTTNWRPDIVTGTSEGGGPLVKVMDPNNGAVLAQWFAYDSNFRGGVFVATGDVDADGFDEVITAPGRGMGPLVRVWKVNGGLRLINEFWAYDPGFTGGVRLGAGDVTHDNVAEIVTAPGFGGGPHVRVFNRLGGEVYGFIAPVPRRPYDNGFYTNGYRVAVGSDPWGTPELYVSGSDWRFFTHYQRSDDCQIPPIFVSPNFVRKAYWVLTPYTLVMRLPDGAALARFSTEDLNTGFLGQEVSYGDYKNLCEPNGQVGCNVFSFPYLYGGLGSEPDYSAQVASLQQPGVGPRLLAGSPELKLGNGVAGCYYQTMFNPGTLKTYERWGAQLASFQPYGAFNGGVRPGTNND</sequence>
<evidence type="ECO:0000313" key="2">
    <source>
        <dbReference type="EMBL" id="GMU08654.1"/>
    </source>
</evidence>
<dbReference type="RefSeq" id="WP_338261831.1">
    <property type="nucleotide sequence ID" value="NZ_BTTW01000001.1"/>
</dbReference>
<keyword evidence="1" id="KW-0732">Signal</keyword>
<dbReference type="EMBL" id="BTTX01000004">
    <property type="protein sequence ID" value="GMU08654.1"/>
    <property type="molecule type" value="Genomic_DNA"/>
</dbReference>
<dbReference type="InterPro" id="IPR028994">
    <property type="entry name" value="Integrin_alpha_N"/>
</dbReference>
<feature type="chain" id="PRO_5047519655" description="VCBS repeat-containing protein" evidence="1">
    <location>
        <begin position="19"/>
        <end position="417"/>
    </location>
</feature>
<organism evidence="2 3">
    <name type="scientific">Corallococcus caeni</name>
    <dbReference type="NCBI Taxonomy" id="3082388"/>
    <lineage>
        <taxon>Bacteria</taxon>
        <taxon>Pseudomonadati</taxon>
        <taxon>Myxococcota</taxon>
        <taxon>Myxococcia</taxon>
        <taxon>Myxococcales</taxon>
        <taxon>Cystobacterineae</taxon>
        <taxon>Myxococcaceae</taxon>
        <taxon>Corallococcus</taxon>
    </lineage>
</organism>
<comment type="caution">
    <text evidence="2">The sequence shown here is derived from an EMBL/GenBank/DDBJ whole genome shotgun (WGS) entry which is preliminary data.</text>
</comment>